<dbReference type="PANTHER" id="PTHR28141:SF1">
    <property type="entry name" value="2',3'-CYCLIC-NUCLEOTIDE 3'-PHOSPHODIESTERASE"/>
    <property type="match status" value="1"/>
</dbReference>
<dbReference type="PANTHER" id="PTHR28141">
    <property type="entry name" value="2',3'-CYCLIC-NUCLEOTIDE 3'-PHOSPHODIESTERASE"/>
    <property type="match status" value="1"/>
</dbReference>
<dbReference type="InterPro" id="IPR009097">
    <property type="entry name" value="Cyclic_Pdiesterase"/>
</dbReference>
<proteinExistence type="predicted"/>
<dbReference type="Gene3D" id="3.90.1140.10">
    <property type="entry name" value="Cyclic phosphodiesterase"/>
    <property type="match status" value="1"/>
</dbReference>
<name>A0A382IK85_9ZZZZ</name>
<dbReference type="GO" id="GO:0004113">
    <property type="term" value="F:2',3'-cyclic-nucleotide 3'-phosphodiesterase activity"/>
    <property type="evidence" value="ECO:0007669"/>
    <property type="project" value="TreeGrafter"/>
</dbReference>
<dbReference type="EMBL" id="UINC01067760">
    <property type="protein sequence ID" value="SVB99745.1"/>
    <property type="molecule type" value="Genomic_DNA"/>
</dbReference>
<reference evidence="1" key="1">
    <citation type="submission" date="2018-05" db="EMBL/GenBank/DDBJ databases">
        <authorList>
            <person name="Lanie J.A."/>
            <person name="Ng W.-L."/>
            <person name="Kazmierczak K.M."/>
            <person name="Andrzejewski T.M."/>
            <person name="Davidsen T.M."/>
            <person name="Wayne K.J."/>
            <person name="Tettelin H."/>
            <person name="Glass J.I."/>
            <person name="Rusch D."/>
            <person name="Podicherti R."/>
            <person name="Tsui H.-C.T."/>
            <person name="Winkler M.E."/>
        </authorList>
    </citation>
    <scope>NUCLEOTIDE SEQUENCE</scope>
</reference>
<accession>A0A382IK85</accession>
<evidence type="ECO:0000313" key="1">
    <source>
        <dbReference type="EMBL" id="SVB99745.1"/>
    </source>
</evidence>
<protein>
    <recommendedName>
        <fullName evidence="2">Phosphoesterase HXTX domain-containing protein</fullName>
    </recommendedName>
</protein>
<evidence type="ECO:0008006" key="2">
    <source>
        <dbReference type="Google" id="ProtNLM"/>
    </source>
</evidence>
<organism evidence="1">
    <name type="scientific">marine metagenome</name>
    <dbReference type="NCBI Taxonomy" id="408172"/>
    <lineage>
        <taxon>unclassified sequences</taxon>
        <taxon>metagenomes</taxon>
        <taxon>ecological metagenomes</taxon>
    </lineage>
</organism>
<dbReference type="SUPFAM" id="SSF55144">
    <property type="entry name" value="LigT-like"/>
    <property type="match status" value="1"/>
</dbReference>
<dbReference type="AlphaFoldDB" id="A0A382IK85"/>
<sequence length="148" mass="16776">MISECCEKFSSPVFDPHITLFGRVGIEPDSTFSFFEDLISNYASFSVNVLGVTTGEPPWKSLFIQLEACEALLNLQAKINDLFKSFRHYTFDPHLSLAYGDLTINQNEMDAIPLPESIRFSAVALVMTPDTIENWKNIKKYSLVDQDK</sequence>
<gene>
    <name evidence="1" type="ORF">METZ01_LOCUS252599</name>
</gene>
<dbReference type="Pfam" id="PF13563">
    <property type="entry name" value="2_5_RNA_ligase2"/>
    <property type="match status" value="1"/>
</dbReference>
<dbReference type="GO" id="GO:0009187">
    <property type="term" value="P:cyclic nucleotide metabolic process"/>
    <property type="evidence" value="ECO:0007669"/>
    <property type="project" value="TreeGrafter"/>
</dbReference>
<dbReference type="InterPro" id="IPR012386">
    <property type="entry name" value="Cyclic-nucl_3Pdiesterase"/>
</dbReference>